<dbReference type="Proteomes" id="UP000323011">
    <property type="component" value="Unassembled WGS sequence"/>
</dbReference>
<keyword evidence="6" id="KW-0175">Coiled coil</keyword>
<feature type="compositionally biased region" description="Gly residues" evidence="7">
    <location>
        <begin position="1288"/>
        <end position="1297"/>
    </location>
</feature>
<dbReference type="InterPro" id="IPR012501">
    <property type="entry name" value="Vps54_C"/>
</dbReference>
<comment type="similarity">
    <text evidence="2">Belongs to the VPS54 family.</text>
</comment>
<comment type="subcellular location">
    <subcellularLocation>
        <location evidence="1">Golgi apparatus</location>
        <location evidence="1">trans-Golgi network</location>
    </subcellularLocation>
</comment>
<dbReference type="GO" id="GO:0006896">
    <property type="term" value="P:Golgi to vacuole transport"/>
    <property type="evidence" value="ECO:0007669"/>
    <property type="project" value="TreeGrafter"/>
</dbReference>
<feature type="compositionally biased region" description="Low complexity" evidence="7">
    <location>
        <begin position="1"/>
        <end position="16"/>
    </location>
</feature>
<organism evidence="9 10">
    <name type="scientific">Cafeteria roenbergensis</name>
    <name type="common">Marine flagellate</name>
    <dbReference type="NCBI Taxonomy" id="33653"/>
    <lineage>
        <taxon>Eukaryota</taxon>
        <taxon>Sar</taxon>
        <taxon>Stramenopiles</taxon>
        <taxon>Bigyra</taxon>
        <taxon>Opalozoa</taxon>
        <taxon>Bicosoecida</taxon>
        <taxon>Cafeteriaceae</taxon>
        <taxon>Cafeteria</taxon>
    </lineage>
</organism>
<evidence type="ECO:0000259" key="8">
    <source>
        <dbReference type="Pfam" id="PF07928"/>
    </source>
</evidence>
<feature type="region of interest" description="Disordered" evidence="7">
    <location>
        <begin position="1251"/>
        <end position="1301"/>
    </location>
</feature>
<keyword evidence="4" id="KW-0653">Protein transport</keyword>
<keyword evidence="3" id="KW-0813">Transport</keyword>
<evidence type="ECO:0000256" key="3">
    <source>
        <dbReference type="ARBA" id="ARBA00022448"/>
    </source>
</evidence>
<feature type="compositionally biased region" description="Pro residues" evidence="7">
    <location>
        <begin position="1258"/>
        <end position="1268"/>
    </location>
</feature>
<dbReference type="Pfam" id="PF07928">
    <property type="entry name" value="Vps54"/>
    <property type="match status" value="1"/>
</dbReference>
<evidence type="ECO:0000256" key="7">
    <source>
        <dbReference type="SAM" id="MobiDB-lite"/>
    </source>
</evidence>
<dbReference type="GO" id="GO:0042147">
    <property type="term" value="P:retrograde transport, endosome to Golgi"/>
    <property type="evidence" value="ECO:0007669"/>
    <property type="project" value="InterPro"/>
</dbReference>
<feature type="compositionally biased region" description="Low complexity" evidence="7">
    <location>
        <begin position="1067"/>
        <end position="1082"/>
    </location>
</feature>
<dbReference type="PANTHER" id="PTHR12965">
    <property type="entry name" value="VACUOLAR PROTEIN SORTING 54"/>
    <property type="match status" value="1"/>
</dbReference>
<reference evidence="9 10" key="1">
    <citation type="submission" date="2019-07" db="EMBL/GenBank/DDBJ databases">
        <title>Genomes of Cafeteria roenbergensis.</title>
        <authorList>
            <person name="Fischer M.G."/>
            <person name="Hackl T."/>
            <person name="Roman M."/>
        </authorList>
    </citation>
    <scope>NUCLEOTIDE SEQUENCE [LARGE SCALE GENOMIC DNA]</scope>
    <source>
        <strain evidence="9 10">BVI</strain>
    </source>
</reference>
<dbReference type="GO" id="GO:0015031">
    <property type="term" value="P:protein transport"/>
    <property type="evidence" value="ECO:0007669"/>
    <property type="project" value="UniProtKB-KW"/>
</dbReference>
<proteinExistence type="inferred from homology"/>
<feature type="compositionally biased region" description="Pro residues" evidence="7">
    <location>
        <begin position="403"/>
        <end position="413"/>
    </location>
</feature>
<evidence type="ECO:0000256" key="1">
    <source>
        <dbReference type="ARBA" id="ARBA00004601"/>
    </source>
</evidence>
<dbReference type="GO" id="GO:0019905">
    <property type="term" value="F:syntaxin binding"/>
    <property type="evidence" value="ECO:0007669"/>
    <property type="project" value="TreeGrafter"/>
</dbReference>
<dbReference type="EMBL" id="VLTN01000049">
    <property type="protein sequence ID" value="KAA0148810.1"/>
    <property type="molecule type" value="Genomic_DNA"/>
</dbReference>
<evidence type="ECO:0000313" key="10">
    <source>
        <dbReference type="Proteomes" id="UP000323011"/>
    </source>
</evidence>
<evidence type="ECO:0000256" key="6">
    <source>
        <dbReference type="ARBA" id="ARBA00023054"/>
    </source>
</evidence>
<evidence type="ECO:0000256" key="4">
    <source>
        <dbReference type="ARBA" id="ARBA00022927"/>
    </source>
</evidence>
<dbReference type="GO" id="GO:0005829">
    <property type="term" value="C:cytosol"/>
    <property type="evidence" value="ECO:0007669"/>
    <property type="project" value="GOC"/>
</dbReference>
<gene>
    <name evidence="9" type="ORF">FNF29_06435</name>
</gene>
<protein>
    <recommendedName>
        <fullName evidence="8">Vacuolar protein sorting-associated protein 54 C-terminal domain-containing protein</fullName>
    </recommendedName>
</protein>
<feature type="domain" description="Vacuolar protein sorting-associated protein 54 C-terminal" evidence="8">
    <location>
        <begin position="1111"/>
        <end position="1239"/>
    </location>
</feature>
<dbReference type="GO" id="GO:0000938">
    <property type="term" value="C:GARP complex"/>
    <property type="evidence" value="ECO:0007669"/>
    <property type="project" value="InterPro"/>
</dbReference>
<dbReference type="InterPro" id="IPR039745">
    <property type="entry name" value="Vps54"/>
</dbReference>
<evidence type="ECO:0000313" key="9">
    <source>
        <dbReference type="EMBL" id="KAA0148810.1"/>
    </source>
</evidence>
<keyword evidence="5" id="KW-0333">Golgi apparatus</keyword>
<accession>A0A5A8C9S4</accession>
<feature type="region of interest" description="Disordered" evidence="7">
    <location>
        <begin position="1"/>
        <end position="24"/>
    </location>
</feature>
<sequence length="1438" mass="146132">MSADAVTAAADEQAAVGSGQPQDERITALPVVLDAHRQWATRPGRLRDDASAADVAQAELAMRRLGASNTFAVLESPLHLGAHPRPREEVDAAARRRAAVRAPQPAPDDPWSTMGGPDAAQAAEEYFEAWMEMLASGVAFPGRNPHEVAPPPPAPVPVPALEHWPEVSATRFADFVARLRRARGRALVTAAATARSRAAAAAGVDVPLPEFSGDEPEARAALRAIDADPTAPTPARNRARRRAWRAAVRRGGAIAGRPTLPLGCGADDPLPPTSLTDWDFGFAYDPSAVPPAALTEPRHSRDGDLASEAAAAAAAAAAAVVGADVGVGRPASACVGAAVAAAEATADKTEVRRDDEGRWRLAGVTRAELPDGVPREVALPHFEELLLCRDGLFESMLTGLPEASPPPSSPPPADSAAVDAAANAATAAASDAAPGARSMGAAQHPCAAAVANPMSPRAWEALAASLEARQQQVLAWTDSVEGALAAALPPRRAAFFQALDMVQSLRAKTRAAADVAGAARLRARRIRDENAVAGLRVTSLLRRAQRLDSVRSLALRLREAARARDTLRAALRDRDTGAIWSAMSAVQRAKTLLDGPLRRSDAASRLRRSVRHEDASVKDRVRKAPRANGVPNGVPNGGSAGRVERIPRAAAALASLRRTDASLRFGVRPLLAAALALGRHTLTDLLEDYRRRLDHEVGEALRTEVAESFRSLRAEGQAADDGADFAELFQVGGSRKSVAADHLQALSSRAFARVLRDASTSLEALLRRALALHHCMEEAIDDAEASAAADAVAGGLAASPAEAAAMSPSGRERLSPVRRGHIDPSAAARARAISASVVAAAASVAQRKLARLLEVRAPSHCDPARRLDDVAAAWDALASFEQVARAAVATATGAPVARLEQAAGFGGTSTPAEGAAALAAGPGAGAGALLDGDGALGSGPAGPISQAIARQAVARIGKAGEVWNRQVKQALLADRWIPAPVGGALQALVGVSFDGTTTAGVASTGAAAASTAAAATAATTTAAGARGVAEAGAAGADARPDPLASADWLVVPPVFAVSASLGDAATAKTGTAAPRPGAAAGRADADADADADAAGGGDADAPAAVPPAWCFRVCASVQVLVKVCNAAIAVSDRCHAAAPDAARAISRLLATFGVNTVELILEARAVSHGTLRTVTTRHLGVALRSLQACVALARLWERRLAACLPATAGFVALSGMRQTIQELESHAESVLAKVADIVKALVDRAASGLASQDWEAVAPPPPAGPSEPTPASAKPGDDDDGETATDAEGGGGSGSEAGPGALLALPSSAELAAPLAPLAKGLRTLGRILSSLLPAEPLEDVCGRIAVMMSAELPLHASSVDADSMTVAGRRGAAAHLGAVVVALSLLPGCSAPPGSAGAEAGTAGQVAVLSLVRWVERQFGAEGAEAAAAIRASLGSP</sequence>
<comment type="caution">
    <text evidence="9">The sequence shown here is derived from an EMBL/GenBank/DDBJ whole genome shotgun (WGS) entry which is preliminary data.</text>
</comment>
<evidence type="ECO:0000256" key="5">
    <source>
        <dbReference type="ARBA" id="ARBA00023034"/>
    </source>
</evidence>
<name>A0A5A8C9S4_CAFRO</name>
<keyword evidence="10" id="KW-1185">Reference proteome</keyword>
<dbReference type="PANTHER" id="PTHR12965:SF0">
    <property type="entry name" value="VACUOLAR PROTEIN SORTING-ASSOCIATED PROTEIN 54"/>
    <property type="match status" value="1"/>
</dbReference>
<evidence type="ECO:0000256" key="2">
    <source>
        <dbReference type="ARBA" id="ARBA00009150"/>
    </source>
</evidence>
<feature type="region of interest" description="Disordered" evidence="7">
    <location>
        <begin position="1067"/>
        <end position="1098"/>
    </location>
</feature>
<feature type="region of interest" description="Disordered" evidence="7">
    <location>
        <begin position="398"/>
        <end position="421"/>
    </location>
</feature>